<dbReference type="NCBIfam" id="TIGR01643">
    <property type="entry name" value="YD_repeat_2x"/>
    <property type="match status" value="6"/>
</dbReference>
<feature type="domain" description="Teneurin-like YD-shell" evidence="8">
    <location>
        <begin position="1126"/>
        <end position="1269"/>
    </location>
</feature>
<dbReference type="RefSeq" id="WP_185259183.1">
    <property type="nucleotide sequence ID" value="NZ_AP023368.1"/>
</dbReference>
<keyword evidence="5" id="KW-1133">Transmembrane helix</keyword>
<feature type="domain" description="Carbohydrate-binding module family 96" evidence="7">
    <location>
        <begin position="250"/>
        <end position="407"/>
    </location>
</feature>
<sequence length="1847" mass="204651">MNKNSFYTPDISKISNNHPNTTIELTNKRTQFSTCFANPDGSFTEVIYNTPQFYQDTQEKQWRKIDNTLHTVANNFENTYNRMRVKFKNKVSTANLLIISEGEKSISLNPVNANTVKGKVDGTGITYTNIFPGTDLSYQLQGMSVKENIIFSQLPDNNTLTFELNLKGVIDVVEPDGTITFSTDDGDKIWVFRKPYMIDANNKITDKVTLVLRKEEQGTYLDVVADYDFLQDDSTQYPVVLDPTIDTWDVMEDTFVASQFPTSTFSNLPLTYTGNDPSYYGIMRSLTKFFLPSLPSSSRILSASFNAYQTNSDTTNSTIGLHRITSNWGSSVTWNTQPVTNTAPESTTTNNAFNTYWQWDITQLVKDWYNGSLSNYGFVLKQQPETASFRSFRSVNSGNFTPRLSINYYIDALGIESFWSYTKDGVNPSNGNLVQQYTDFSIQGRGIPVSVVRTYNSRSLAAGIFGYGWRSNIELQVVDAGTGPITFIDSDGTRHIFGQAIDGTYTAAGGIYLTLVKHTDGTYSITQNNGTITNFNTTGNISSIVDTNNNITNYSYTSGRLSSITDASGRITTISYGTNGYVSTITYAGSRTVTYEYDANNNLTKYTNAIGKFITYGYDGNHNLTSITDERNITTETIAYDTANDRVSSVNRLITINGVVQTSASTYAYDTTNNVTSVVDGEGRRIDYTYNPNGNIVQTTENPLDPSTRAITTFFYDSNNNLTQIVDPNSNSAGGTSSYVYTYDSNGNITSYKQPENQIANYTYDSKNNLTQVNDFNNNITGFDYNANNNLTDIIDSNIQATASRYFSNGNTAYDTLAMSTTNNLIPNSSFEIFDSNNNASYWTKVTETGKTATFTLVNNPKFGLKSYSISNTTGWATIASSNIPVTTGQSYIVSAYYMAQNVVSSNRIIIKIEFFNSTNVKIGEQTYPYGLGAFYIADWARIQAVITSIPNGTSYLRVNLGISGAMSGILYFDGVQLEAGTVVSAYNLVENSSFERSTITSLMPDYWIGSSTLTAADHLDSSEKLVGSYSFKITGQSGINKFIRQRINLSGNGNSRFTLSGWSKQVGANPSGGYYELQIAINNTDGTTDWSNANDFRATTEGWQHIAVKVQPAQNKTFNSIDVYCYFYNQTGTAWFDAMRLEMESTITAYSYDTNGNYQTSVTDPYENEVISVFDAVGNVTSVTDAKNNTSSFAYNNINLLTQITDAKNGITSFEYDNAGNCVTVKDAKNHSTFYQYNEQNLLTSITNPLAQVTKFDFDKNGNTTKQIYPKGDTITYSYDALNRKNGVYYNGVQVWSYQYDRNSNITNTSNLLTGKSTAYTYDGNNQLTNVSEGSANSIGYGYDANDNLTTITATAGTTSLQFGATYDKLNQLIALQRNSTNLANIIYDERGNVVTIQRSNGIYTTLVYDALGRIASIGNYNTGSTPFDFLLYSYDANGNTTNIITGVGNLSYNYDSLNQLVKETSLEGAEIDYQYDAAGNIVQKKYIPPFGSATTTTYTYNSVNELISVGTQQYTYDVNGNLINNGNRIFVYDEINQLKQVKDSAGNMIASFVYDDKGRRISATVSGVTTYFHYNDNNNKVIYETDAANNITAEYTWDSFGNPVTFTKNGITYYYHLNAHGDTVGLTNSNGAIVATYEYDAWGNVTGQLGTMASANPYRYAGYRYDEYTGLYYLMARYYDPSIGRFINADNPLSVKELIDTLTKNPVPLKTPLTFIPNGYLYCANNPVNYTDPFGHLWNFNQPWNSVNNIAFTIDAAIFVIGLAIGLVGATGTIKEIFRKNAKGLVLQATKQALLKARLKLASTIINGIVAGLSLFLNLSFGMAIAKVWDRFDIHKNNGILDKIS</sequence>
<feature type="domain" description="DUF6531" evidence="6">
    <location>
        <begin position="424"/>
        <end position="497"/>
    </location>
</feature>
<dbReference type="PANTHER" id="PTHR32305:SF17">
    <property type="entry name" value="TRNA NUCLEASE WAPA"/>
    <property type="match status" value="1"/>
</dbReference>
<evidence type="ECO:0000313" key="9">
    <source>
        <dbReference type="EMBL" id="BCJ98882.1"/>
    </source>
</evidence>
<feature type="transmembrane region" description="Helical" evidence="5">
    <location>
        <begin position="1803"/>
        <end position="1828"/>
    </location>
</feature>
<evidence type="ECO:0000313" key="10">
    <source>
        <dbReference type="Proteomes" id="UP000515703"/>
    </source>
</evidence>
<proteinExistence type="predicted"/>
<dbReference type="Gene3D" id="2.180.10.10">
    <property type="entry name" value="RHS repeat-associated core"/>
    <property type="match status" value="2"/>
</dbReference>
<keyword evidence="5" id="KW-0472">Membrane</keyword>
<dbReference type="Pfam" id="PF20148">
    <property type="entry name" value="DUF6531"/>
    <property type="match status" value="1"/>
</dbReference>
<dbReference type="Pfam" id="PF05593">
    <property type="entry name" value="RHS_repeat"/>
    <property type="match status" value="4"/>
</dbReference>
<dbReference type="InterPro" id="IPR045351">
    <property type="entry name" value="DUF6531"/>
</dbReference>
<feature type="transmembrane region" description="Helical" evidence="5">
    <location>
        <begin position="1752"/>
        <end position="1772"/>
    </location>
</feature>
<dbReference type="InterPro" id="IPR031325">
    <property type="entry name" value="RHS_repeat"/>
</dbReference>
<comment type="subcellular location">
    <subcellularLocation>
        <location evidence="1">Secreted</location>
    </subcellularLocation>
</comment>
<dbReference type="Pfam" id="PF25023">
    <property type="entry name" value="TEN_YD-shell"/>
    <property type="match status" value="2"/>
</dbReference>
<keyword evidence="5" id="KW-0812">Transmembrane</keyword>
<dbReference type="InterPro" id="IPR050708">
    <property type="entry name" value="T6SS_VgrG/RHS"/>
</dbReference>
<dbReference type="Pfam" id="PF24517">
    <property type="entry name" value="CBM96"/>
    <property type="match status" value="1"/>
</dbReference>
<evidence type="ECO:0000256" key="1">
    <source>
        <dbReference type="ARBA" id="ARBA00004613"/>
    </source>
</evidence>
<dbReference type="KEGG" id="acht:bsdcttw_19230"/>
<evidence type="ECO:0008006" key="11">
    <source>
        <dbReference type="Google" id="ProtNLM"/>
    </source>
</evidence>
<name>A0A7I8DKN0_9FIRM</name>
<evidence type="ECO:0000259" key="8">
    <source>
        <dbReference type="Pfam" id="PF25023"/>
    </source>
</evidence>
<dbReference type="Proteomes" id="UP000515703">
    <property type="component" value="Chromosome"/>
</dbReference>
<dbReference type="InterPro" id="IPR055372">
    <property type="entry name" value="CBM96"/>
</dbReference>
<dbReference type="PANTHER" id="PTHR32305">
    <property type="match status" value="1"/>
</dbReference>
<dbReference type="Gene3D" id="2.60.120.970">
    <property type="match status" value="1"/>
</dbReference>
<evidence type="ECO:0000256" key="5">
    <source>
        <dbReference type="SAM" id="Phobius"/>
    </source>
</evidence>
<keyword evidence="2" id="KW-0964">Secreted</keyword>
<dbReference type="InterPro" id="IPR006530">
    <property type="entry name" value="YD"/>
</dbReference>
<keyword evidence="3" id="KW-0732">Signal</keyword>
<feature type="domain" description="Teneurin-like YD-shell" evidence="8">
    <location>
        <begin position="1452"/>
        <end position="1730"/>
    </location>
</feature>
<keyword evidence="10" id="KW-1185">Reference proteome</keyword>
<evidence type="ECO:0000256" key="4">
    <source>
        <dbReference type="ARBA" id="ARBA00022737"/>
    </source>
</evidence>
<dbReference type="Gene3D" id="2.60.120.260">
    <property type="entry name" value="Galactose-binding domain-like"/>
    <property type="match status" value="2"/>
</dbReference>
<evidence type="ECO:0000259" key="6">
    <source>
        <dbReference type="Pfam" id="PF20148"/>
    </source>
</evidence>
<protein>
    <recommendedName>
        <fullName evidence="11">DNRLRE domain-containing protein</fullName>
    </recommendedName>
</protein>
<dbReference type="NCBIfam" id="TIGR03696">
    <property type="entry name" value="Rhs_assc_core"/>
    <property type="match status" value="1"/>
</dbReference>
<dbReference type="InterPro" id="IPR022385">
    <property type="entry name" value="Rhs_assc_core"/>
</dbReference>
<organism evidence="9 10">
    <name type="scientific">Anaerocolumna chitinilytica</name>
    <dbReference type="NCBI Taxonomy" id="1727145"/>
    <lineage>
        <taxon>Bacteria</taxon>
        <taxon>Bacillati</taxon>
        <taxon>Bacillota</taxon>
        <taxon>Clostridia</taxon>
        <taxon>Lachnospirales</taxon>
        <taxon>Lachnospiraceae</taxon>
        <taxon>Anaerocolumna</taxon>
    </lineage>
</organism>
<gene>
    <name evidence="9" type="ORF">bsdcttw_19230</name>
</gene>
<evidence type="ECO:0000256" key="2">
    <source>
        <dbReference type="ARBA" id="ARBA00022525"/>
    </source>
</evidence>
<dbReference type="GO" id="GO:0005576">
    <property type="term" value="C:extracellular region"/>
    <property type="evidence" value="ECO:0007669"/>
    <property type="project" value="UniProtKB-SubCell"/>
</dbReference>
<evidence type="ECO:0000256" key="3">
    <source>
        <dbReference type="ARBA" id="ARBA00022729"/>
    </source>
</evidence>
<reference evidence="9 10" key="2">
    <citation type="submission" date="2020-08" db="EMBL/GenBank/DDBJ databases">
        <authorList>
            <person name="Ueki A."/>
            <person name="Tonouchi A."/>
        </authorList>
    </citation>
    <scope>NUCLEOTIDE SEQUENCE [LARGE SCALE GENOMIC DNA]</scope>
    <source>
        <strain evidence="9 10">CTTW</strain>
    </source>
</reference>
<accession>A0A7I8DKN0</accession>
<dbReference type="InterPro" id="IPR056823">
    <property type="entry name" value="TEN-like_YD-shell"/>
</dbReference>
<keyword evidence="4" id="KW-0677">Repeat</keyword>
<evidence type="ECO:0000259" key="7">
    <source>
        <dbReference type="Pfam" id="PF24517"/>
    </source>
</evidence>
<dbReference type="NCBIfam" id="NF033679">
    <property type="entry name" value="DNRLRE_dom"/>
    <property type="match status" value="1"/>
</dbReference>
<reference evidence="9 10" key="1">
    <citation type="submission" date="2020-08" db="EMBL/GenBank/DDBJ databases">
        <title>Draft genome sequencing of an Anaerocolumna strain isolated from anoxic soil subjected to BSD treatment.</title>
        <authorList>
            <person name="Uek A."/>
            <person name="Tonouchi A."/>
        </authorList>
    </citation>
    <scope>NUCLEOTIDE SEQUENCE [LARGE SCALE GENOMIC DNA]</scope>
    <source>
        <strain evidence="9 10">CTTW</strain>
    </source>
</reference>
<dbReference type="EMBL" id="AP023368">
    <property type="protein sequence ID" value="BCJ98882.1"/>
    <property type="molecule type" value="Genomic_DNA"/>
</dbReference>